<gene>
    <name evidence="3" type="ORF">MM415B05607_0003</name>
</gene>
<accession>A0A6M3LQ27</accession>
<dbReference type="SUPFAM" id="SSF53335">
    <property type="entry name" value="S-adenosyl-L-methionine-dependent methyltransferases"/>
    <property type="match status" value="1"/>
</dbReference>
<dbReference type="AlphaFoldDB" id="A0A6M3LQ27"/>
<dbReference type="Pfam" id="PF00145">
    <property type="entry name" value="DNA_methylase"/>
    <property type="match status" value="1"/>
</dbReference>
<dbReference type="Gene3D" id="3.40.50.150">
    <property type="entry name" value="Vaccinia Virus protein VP39"/>
    <property type="match status" value="1"/>
</dbReference>
<proteinExistence type="predicted"/>
<dbReference type="GO" id="GO:0008168">
    <property type="term" value="F:methyltransferase activity"/>
    <property type="evidence" value="ECO:0007669"/>
    <property type="project" value="UniProtKB-KW"/>
</dbReference>
<reference evidence="3" key="1">
    <citation type="submission" date="2020-03" db="EMBL/GenBank/DDBJ databases">
        <title>The deep terrestrial virosphere.</title>
        <authorList>
            <person name="Holmfeldt K."/>
            <person name="Nilsson E."/>
            <person name="Simone D."/>
            <person name="Lopez-Fernandez M."/>
            <person name="Wu X."/>
            <person name="de Brujin I."/>
            <person name="Lundin D."/>
            <person name="Andersson A."/>
            <person name="Bertilsson S."/>
            <person name="Dopson M."/>
        </authorList>
    </citation>
    <scope>NUCLEOTIDE SEQUENCE</scope>
    <source>
        <strain evidence="3">MM415B05607</strain>
    </source>
</reference>
<evidence type="ECO:0000256" key="1">
    <source>
        <dbReference type="ARBA" id="ARBA00022603"/>
    </source>
</evidence>
<dbReference type="InterPro" id="IPR029063">
    <property type="entry name" value="SAM-dependent_MTases_sf"/>
</dbReference>
<dbReference type="EMBL" id="MT143289">
    <property type="protein sequence ID" value="QJA95141.1"/>
    <property type="molecule type" value="Genomic_DNA"/>
</dbReference>
<keyword evidence="2 3" id="KW-0808">Transferase</keyword>
<sequence length="83" mass="9087">MEMNYLSLFSGAGGGDLGLQHLLGWKCKGYVEYEPYCQKVIKQRIADGFLDAAPIFGDIREFISGGFAEVYRGMVEAVSAGFP</sequence>
<evidence type="ECO:0000256" key="2">
    <source>
        <dbReference type="ARBA" id="ARBA00022679"/>
    </source>
</evidence>
<keyword evidence="1 3" id="KW-0489">Methyltransferase</keyword>
<dbReference type="InterPro" id="IPR001525">
    <property type="entry name" value="C5_MeTfrase"/>
</dbReference>
<evidence type="ECO:0000313" key="3">
    <source>
        <dbReference type="EMBL" id="QJA95141.1"/>
    </source>
</evidence>
<name>A0A6M3LQ27_9ZZZZ</name>
<organism evidence="3">
    <name type="scientific">viral metagenome</name>
    <dbReference type="NCBI Taxonomy" id="1070528"/>
    <lineage>
        <taxon>unclassified sequences</taxon>
        <taxon>metagenomes</taxon>
        <taxon>organismal metagenomes</taxon>
    </lineage>
</organism>
<dbReference type="GO" id="GO:0032259">
    <property type="term" value="P:methylation"/>
    <property type="evidence" value="ECO:0007669"/>
    <property type="project" value="UniProtKB-KW"/>
</dbReference>
<protein>
    <submittedName>
        <fullName evidence="3">Putative methyltransferase</fullName>
    </submittedName>
</protein>